<dbReference type="InterPro" id="IPR016024">
    <property type="entry name" value="ARM-type_fold"/>
</dbReference>
<feature type="domain" description="Phosphatase 2A Regulatory Subunit A helical" evidence="5">
    <location>
        <begin position="498"/>
        <end position="653"/>
    </location>
</feature>
<keyword evidence="1" id="KW-0677">Repeat</keyword>
<accession>A0A7S2LEG3</accession>
<dbReference type="InterPro" id="IPR021133">
    <property type="entry name" value="HEAT_type_2"/>
</dbReference>
<dbReference type="Gene3D" id="1.25.10.10">
    <property type="entry name" value="Leucine-rich Repeat Variant"/>
    <property type="match status" value="1"/>
</dbReference>
<gene>
    <name evidence="6" type="ORF">SMAR0320_LOCUS11176</name>
</gene>
<feature type="region of interest" description="Disordered" evidence="4">
    <location>
        <begin position="1"/>
        <end position="21"/>
    </location>
</feature>
<sequence length="720" mass="78686">MTTTQAAPPPPPSDMPDVTDTGTIIGSIKLQHQPLEPASPILVTEDGNDTTMMQIDGNNNTNNAAAAVEEDEEEEEDALQTIEKLRSDDLSARVEAARKLPSIALALGPERTRDELLPFLSDGIDDEDEVLEAIAVSLGGLVPHVGGADYASSLLTPLELLLAVEESVVREKAAASVIVISQSLSGADYTHEFVGMIGRLANKEWFTARISACTLIAHAFPKMGPELRRTHLEYFAKLCKDDVPMVRRIASKNLGTLFYTVVDTLGAAVFFDKSNANYSLTLLDLYELLAGGDQPDSVRLHTTENCVCFGRAMALMLEQSSSSTSLEKEEIMSRIDALVKRILPLIAATIDDRSWRVRWTAASKFADVVHAFKTLHGAMDALVPNYEKLLQDPEAEVRTAATYNLSEVAKTKAMVYPAGWSGAGSDSDNGMDIDDDDDENKNTHRIPVAQRLVTRLVGLTEDDSVNVRAALAMVATELAPLLGKDASVSNLLPPMLLLLRDSSSEVRLNIISSLSLLNDVIGTDLLHQSLLPAILDLADDGKWRIRLAVIERIPLLAKQLGSDFFDDRLLGLCVGWLGDDISSIREAAAKNLQELTALLGTEWSVQNLFPRVRQVMEHPSYLRRMNAVQATALMATAMDVNSAQVEVLPILLEMHYDPVPNVRFNVAKGLGIVGTVFDRSVYQGQIVPILTLMENDPDRDVRYFASKTKELLSVAFEKST</sequence>
<evidence type="ECO:0000256" key="2">
    <source>
        <dbReference type="PROSITE-ProRule" id="PRU00103"/>
    </source>
</evidence>
<reference evidence="6" key="1">
    <citation type="submission" date="2021-01" db="EMBL/GenBank/DDBJ databases">
        <authorList>
            <person name="Corre E."/>
            <person name="Pelletier E."/>
            <person name="Niang G."/>
            <person name="Scheremetjew M."/>
            <person name="Finn R."/>
            <person name="Kale V."/>
            <person name="Holt S."/>
            <person name="Cochrane G."/>
            <person name="Meng A."/>
            <person name="Brown T."/>
            <person name="Cohen L."/>
        </authorList>
    </citation>
    <scope>NUCLEOTIDE SEQUENCE</scope>
    <source>
        <strain evidence="6">SM1012Den-03</strain>
    </source>
</reference>
<dbReference type="GO" id="GO:0005829">
    <property type="term" value="C:cytosol"/>
    <property type="evidence" value="ECO:0007669"/>
    <property type="project" value="TreeGrafter"/>
</dbReference>
<dbReference type="PROSITE" id="PS50077">
    <property type="entry name" value="HEAT_REPEAT"/>
    <property type="match status" value="7"/>
</dbReference>
<evidence type="ECO:0000313" key="6">
    <source>
        <dbReference type="EMBL" id="CAD9603483.1"/>
    </source>
</evidence>
<feature type="repeat" description="HEAT" evidence="2">
    <location>
        <begin position="686"/>
        <end position="720"/>
    </location>
</feature>
<evidence type="ECO:0000256" key="4">
    <source>
        <dbReference type="SAM" id="MobiDB-lite"/>
    </source>
</evidence>
<dbReference type="EMBL" id="HBGZ01015641">
    <property type="protein sequence ID" value="CAD9603483.1"/>
    <property type="molecule type" value="Transcribed_RNA"/>
</dbReference>
<protein>
    <recommendedName>
        <fullName evidence="5">Phosphatase 2A Regulatory Subunit A helical domain-containing protein</fullName>
    </recommendedName>
</protein>
<dbReference type="InterPro" id="IPR051023">
    <property type="entry name" value="PP2A_Regulatory_Subunit_A"/>
</dbReference>
<keyword evidence="3" id="KW-0175">Coiled coil</keyword>
<dbReference type="AlphaFoldDB" id="A0A7S2LEG3"/>
<dbReference type="Pfam" id="PF02985">
    <property type="entry name" value="HEAT"/>
    <property type="match status" value="1"/>
</dbReference>
<dbReference type="InterPro" id="IPR011989">
    <property type="entry name" value="ARM-like"/>
</dbReference>
<feature type="repeat" description="HEAT" evidence="2">
    <location>
        <begin position="382"/>
        <end position="411"/>
    </location>
</feature>
<evidence type="ECO:0000256" key="1">
    <source>
        <dbReference type="ARBA" id="ARBA00022737"/>
    </source>
</evidence>
<feature type="repeat" description="HEAT" evidence="2">
    <location>
        <begin position="452"/>
        <end position="490"/>
    </location>
</feature>
<dbReference type="InterPro" id="IPR055231">
    <property type="entry name" value="2AA_helical"/>
</dbReference>
<feature type="repeat" description="HEAT" evidence="2">
    <location>
        <begin position="569"/>
        <end position="607"/>
    </location>
</feature>
<dbReference type="SUPFAM" id="SSF48371">
    <property type="entry name" value="ARM repeat"/>
    <property type="match status" value="1"/>
</dbReference>
<evidence type="ECO:0000256" key="3">
    <source>
        <dbReference type="SAM" id="Coils"/>
    </source>
</evidence>
<dbReference type="GO" id="GO:0019888">
    <property type="term" value="F:protein phosphatase regulator activity"/>
    <property type="evidence" value="ECO:0007669"/>
    <property type="project" value="TreeGrafter"/>
</dbReference>
<organism evidence="6">
    <name type="scientific">Skeletonema marinoi</name>
    <dbReference type="NCBI Taxonomy" id="267567"/>
    <lineage>
        <taxon>Eukaryota</taxon>
        <taxon>Sar</taxon>
        <taxon>Stramenopiles</taxon>
        <taxon>Ochrophyta</taxon>
        <taxon>Bacillariophyta</taxon>
        <taxon>Coscinodiscophyceae</taxon>
        <taxon>Thalassiosirophycidae</taxon>
        <taxon>Thalassiosirales</taxon>
        <taxon>Skeletonemataceae</taxon>
        <taxon>Skeletonema</taxon>
        <taxon>Skeletonema marinoi-dohrnii complex</taxon>
    </lineage>
</organism>
<dbReference type="InterPro" id="IPR000357">
    <property type="entry name" value="HEAT"/>
</dbReference>
<feature type="repeat" description="HEAT" evidence="2">
    <location>
        <begin position="530"/>
        <end position="568"/>
    </location>
</feature>
<feature type="coiled-coil region" evidence="3">
    <location>
        <begin position="58"/>
        <end position="88"/>
    </location>
</feature>
<name>A0A7S2LEG3_9STRA</name>
<dbReference type="GO" id="GO:0000159">
    <property type="term" value="C:protein phosphatase type 2A complex"/>
    <property type="evidence" value="ECO:0007669"/>
    <property type="project" value="TreeGrafter"/>
</dbReference>
<dbReference type="PANTHER" id="PTHR10648:SF4">
    <property type="entry name" value="PROTEIN PHOSPHATASE 2 (FORMERLY 2A), REGULATORY SUBUNIT A, BETA ISOFORM-RELATED"/>
    <property type="match status" value="1"/>
</dbReference>
<dbReference type="GO" id="GO:0005634">
    <property type="term" value="C:nucleus"/>
    <property type="evidence" value="ECO:0007669"/>
    <property type="project" value="TreeGrafter"/>
</dbReference>
<proteinExistence type="predicted"/>
<dbReference type="Pfam" id="PF22956">
    <property type="entry name" value="VPS15-like_hel"/>
    <property type="match status" value="1"/>
</dbReference>
<dbReference type="PANTHER" id="PTHR10648">
    <property type="entry name" value="SERINE/THREONINE-PROTEIN PHOSPHATASE PP2A 65 KDA REGULATORY SUBUNIT"/>
    <property type="match status" value="1"/>
</dbReference>
<evidence type="ECO:0000259" key="5">
    <source>
        <dbReference type="Pfam" id="PF22956"/>
    </source>
</evidence>
<feature type="repeat" description="HEAT" evidence="2">
    <location>
        <begin position="491"/>
        <end position="529"/>
    </location>
</feature>
<feature type="repeat" description="HEAT" evidence="2">
    <location>
        <begin position="647"/>
        <end position="685"/>
    </location>
</feature>